<accession>A0ABR2ACK5</accession>
<sequence length="171" mass="18752">MARGGIITLYVGNLPEKLHWCGLRQAFGRHGDLVDAYIAKKLDRQGKLFGFDILLEKKKVVPQSLNQSRAEGIGERNVAIESQKLEEAGKVAVNGNNGGCKKISGFVDNETLWMLIRLIHKGAGDDSKKEPVRSESIDSSSSSSSTTPRKMEERTLPLVGIKPKHAWAKVA</sequence>
<feature type="compositionally biased region" description="Basic and acidic residues" evidence="1">
    <location>
        <begin position="124"/>
        <end position="136"/>
    </location>
</feature>
<name>A0ABR2ACK5_9ROSI</name>
<dbReference type="SUPFAM" id="SSF54928">
    <property type="entry name" value="RNA-binding domain, RBD"/>
    <property type="match status" value="1"/>
</dbReference>
<dbReference type="Gene3D" id="3.30.70.330">
    <property type="match status" value="1"/>
</dbReference>
<evidence type="ECO:0000259" key="2">
    <source>
        <dbReference type="Pfam" id="PF00076"/>
    </source>
</evidence>
<feature type="domain" description="RRM" evidence="2">
    <location>
        <begin position="9"/>
        <end position="51"/>
    </location>
</feature>
<protein>
    <recommendedName>
        <fullName evidence="2">RRM domain-containing protein</fullName>
    </recommendedName>
</protein>
<gene>
    <name evidence="3" type="ORF">V6N11_059519</name>
</gene>
<evidence type="ECO:0000256" key="1">
    <source>
        <dbReference type="SAM" id="MobiDB-lite"/>
    </source>
</evidence>
<evidence type="ECO:0000313" key="4">
    <source>
        <dbReference type="Proteomes" id="UP001396334"/>
    </source>
</evidence>
<reference evidence="3 4" key="1">
    <citation type="journal article" date="2024" name="G3 (Bethesda)">
        <title>Genome assembly of Hibiscus sabdariffa L. provides insights into metabolisms of medicinal natural products.</title>
        <authorList>
            <person name="Kim T."/>
        </authorList>
    </citation>
    <scope>NUCLEOTIDE SEQUENCE [LARGE SCALE GENOMIC DNA]</scope>
    <source>
        <strain evidence="3">TK-2024</strain>
        <tissue evidence="3">Old leaves</tissue>
    </source>
</reference>
<comment type="caution">
    <text evidence="3">The sequence shown here is derived from an EMBL/GenBank/DDBJ whole genome shotgun (WGS) entry which is preliminary data.</text>
</comment>
<keyword evidence="4" id="KW-1185">Reference proteome</keyword>
<evidence type="ECO:0000313" key="3">
    <source>
        <dbReference type="EMBL" id="KAK8490478.1"/>
    </source>
</evidence>
<dbReference type="Pfam" id="PF00076">
    <property type="entry name" value="RRM_1"/>
    <property type="match status" value="1"/>
</dbReference>
<dbReference type="InterPro" id="IPR012677">
    <property type="entry name" value="Nucleotide-bd_a/b_plait_sf"/>
</dbReference>
<dbReference type="Proteomes" id="UP001396334">
    <property type="component" value="Unassembled WGS sequence"/>
</dbReference>
<dbReference type="InterPro" id="IPR035979">
    <property type="entry name" value="RBD_domain_sf"/>
</dbReference>
<proteinExistence type="predicted"/>
<organism evidence="3 4">
    <name type="scientific">Hibiscus sabdariffa</name>
    <name type="common">roselle</name>
    <dbReference type="NCBI Taxonomy" id="183260"/>
    <lineage>
        <taxon>Eukaryota</taxon>
        <taxon>Viridiplantae</taxon>
        <taxon>Streptophyta</taxon>
        <taxon>Embryophyta</taxon>
        <taxon>Tracheophyta</taxon>
        <taxon>Spermatophyta</taxon>
        <taxon>Magnoliopsida</taxon>
        <taxon>eudicotyledons</taxon>
        <taxon>Gunneridae</taxon>
        <taxon>Pentapetalae</taxon>
        <taxon>rosids</taxon>
        <taxon>malvids</taxon>
        <taxon>Malvales</taxon>
        <taxon>Malvaceae</taxon>
        <taxon>Malvoideae</taxon>
        <taxon>Hibiscus</taxon>
    </lineage>
</organism>
<dbReference type="EMBL" id="JBBPBN010000280">
    <property type="protein sequence ID" value="KAK8490478.1"/>
    <property type="molecule type" value="Genomic_DNA"/>
</dbReference>
<feature type="region of interest" description="Disordered" evidence="1">
    <location>
        <begin position="124"/>
        <end position="158"/>
    </location>
</feature>
<dbReference type="InterPro" id="IPR000504">
    <property type="entry name" value="RRM_dom"/>
</dbReference>